<dbReference type="EMBL" id="BMYO01000010">
    <property type="protein sequence ID" value="GHD68437.1"/>
    <property type="molecule type" value="Genomic_DNA"/>
</dbReference>
<evidence type="ECO:0000313" key="2">
    <source>
        <dbReference type="Proteomes" id="UP000604737"/>
    </source>
</evidence>
<proteinExistence type="predicted"/>
<dbReference type="RefSeq" id="WP_189462109.1">
    <property type="nucleotide sequence ID" value="NZ_BMYO01000010.1"/>
</dbReference>
<evidence type="ECO:0000313" key="1">
    <source>
        <dbReference type="EMBL" id="GHD68437.1"/>
    </source>
</evidence>
<gene>
    <name evidence="1" type="ORF">GCM10007350_33690</name>
</gene>
<reference evidence="2" key="1">
    <citation type="journal article" date="2019" name="Int. J. Syst. Evol. Microbiol.">
        <title>The Global Catalogue of Microorganisms (GCM) 10K type strain sequencing project: providing services to taxonomists for standard genome sequencing and annotation.</title>
        <authorList>
            <consortium name="The Broad Institute Genomics Platform"/>
            <consortium name="The Broad Institute Genome Sequencing Center for Infectious Disease"/>
            <person name="Wu L."/>
            <person name="Ma J."/>
        </authorList>
    </citation>
    <scope>NUCLEOTIDE SEQUENCE [LARGE SCALE GENOMIC DNA]</scope>
    <source>
        <strain evidence="2">KCTC 23701</strain>
    </source>
</reference>
<dbReference type="Proteomes" id="UP000604737">
    <property type="component" value="Unassembled WGS sequence"/>
</dbReference>
<organism evidence="1 2">
    <name type="scientific">Jeongeupia chitinilytica</name>
    <dbReference type="NCBI Taxonomy" id="1041641"/>
    <lineage>
        <taxon>Bacteria</taxon>
        <taxon>Pseudomonadati</taxon>
        <taxon>Pseudomonadota</taxon>
        <taxon>Betaproteobacteria</taxon>
        <taxon>Neisseriales</taxon>
        <taxon>Chitinibacteraceae</taxon>
        <taxon>Jeongeupia</taxon>
    </lineage>
</organism>
<sequence>MRTFTELELIAALEESGAATWQEFFVLNGKFVAYENSQGKLMAKLIEDNDLYQAAREFLLKNGKARAL</sequence>
<protein>
    <submittedName>
        <fullName evidence="1">Uncharacterized protein</fullName>
    </submittedName>
</protein>
<comment type="caution">
    <text evidence="1">The sequence shown here is derived from an EMBL/GenBank/DDBJ whole genome shotgun (WGS) entry which is preliminary data.</text>
</comment>
<keyword evidence="2" id="KW-1185">Reference proteome</keyword>
<accession>A0ABQ3H5P7</accession>
<name>A0ABQ3H5P7_9NEIS</name>